<evidence type="ECO:0000313" key="4">
    <source>
        <dbReference type="Proteomes" id="UP000240988"/>
    </source>
</evidence>
<dbReference type="PANTHER" id="PTHR46268">
    <property type="entry name" value="STRESS RESPONSE PROTEIN NHAX"/>
    <property type="match status" value="1"/>
</dbReference>
<organism evidence="3 4">
    <name type="scientific">Mycobacterium rhizamassiliense</name>
    <dbReference type="NCBI Taxonomy" id="1841860"/>
    <lineage>
        <taxon>Bacteria</taxon>
        <taxon>Bacillati</taxon>
        <taxon>Actinomycetota</taxon>
        <taxon>Actinomycetes</taxon>
        <taxon>Mycobacteriales</taxon>
        <taxon>Mycobacteriaceae</taxon>
        <taxon>Mycobacterium</taxon>
    </lineage>
</organism>
<sequence length="302" mass="32272">MSSHEVNSGVLVGVDGSRSSKRAVQWAAREARMRNEPLTVVHVVVTPSWGPAPWLLSNAPLPLPAEEDPALERSGRKIIADAIKIAEESTRENGCPAINSELFFSVPVPTLVGLSKEARLVVVGRRGQHRLRGVLLGSVSTGLIHHAHCPVAVIGDGAPTGSKDSGRPVVVGIDGSPASELATEIAFDEASFRRVDLVAIHAWRDPDLSKGLSMEWTAQQSIASKDLAERLAGWRERFPDVTVHPRIMWGDPADHLLDEAKSAQLLVVGSHGRGGFAGMMLGSVSTAVAHAARIPVIVARRR</sequence>
<protein>
    <submittedName>
        <fullName evidence="3">Universal stress protein UspA</fullName>
    </submittedName>
</protein>
<dbReference type="PANTHER" id="PTHR46268:SF6">
    <property type="entry name" value="UNIVERSAL STRESS PROTEIN UP12"/>
    <property type="match status" value="1"/>
</dbReference>
<dbReference type="AlphaFoldDB" id="A0A2U3NL32"/>
<feature type="domain" description="UspA" evidence="2">
    <location>
        <begin position="10"/>
        <end position="154"/>
    </location>
</feature>
<evidence type="ECO:0000259" key="2">
    <source>
        <dbReference type="Pfam" id="PF00582"/>
    </source>
</evidence>
<gene>
    <name evidence="3" type="ORF">MRAB57_38</name>
</gene>
<evidence type="ECO:0000256" key="1">
    <source>
        <dbReference type="ARBA" id="ARBA00008791"/>
    </source>
</evidence>
<keyword evidence="4" id="KW-1185">Reference proteome</keyword>
<accession>A0A2U3NL32</accession>
<dbReference type="Gene3D" id="3.40.50.620">
    <property type="entry name" value="HUPs"/>
    <property type="match status" value="2"/>
</dbReference>
<dbReference type="CDD" id="cd23944">
    <property type="entry name" value="USP_Rv2623_repeat1"/>
    <property type="match status" value="1"/>
</dbReference>
<name>A0A2U3NL32_9MYCO</name>
<dbReference type="Proteomes" id="UP000240988">
    <property type="component" value="Unassembled WGS sequence"/>
</dbReference>
<comment type="similarity">
    <text evidence="1">Belongs to the universal stress protein A family.</text>
</comment>
<dbReference type="OrthoDB" id="3174546at2"/>
<proteinExistence type="inferred from homology"/>
<dbReference type="InterPro" id="IPR006016">
    <property type="entry name" value="UspA"/>
</dbReference>
<dbReference type="STRING" id="1841860.GCA_900157375_00037"/>
<evidence type="ECO:0000313" key="3">
    <source>
        <dbReference type="EMBL" id="SPM32241.1"/>
    </source>
</evidence>
<dbReference type="RefSeq" id="WP_077085764.1">
    <property type="nucleotide sequence ID" value="NZ_LT721901.1"/>
</dbReference>
<dbReference type="InterPro" id="IPR014729">
    <property type="entry name" value="Rossmann-like_a/b/a_fold"/>
</dbReference>
<reference evidence="3 4" key="1">
    <citation type="submission" date="2017-01" db="EMBL/GenBank/DDBJ databases">
        <authorList>
            <consortium name="Urmite Genomes"/>
        </authorList>
    </citation>
    <scope>NUCLEOTIDE SEQUENCE [LARGE SCALE GENOMIC DNA]</scope>
    <source>
        <strain evidence="3 4">AB57</strain>
    </source>
</reference>
<dbReference type="PRINTS" id="PR01438">
    <property type="entry name" value="UNVRSLSTRESS"/>
</dbReference>
<dbReference type="EMBL" id="FUFA01000001">
    <property type="protein sequence ID" value="SPM32241.1"/>
    <property type="molecule type" value="Genomic_DNA"/>
</dbReference>
<dbReference type="SUPFAM" id="SSF52402">
    <property type="entry name" value="Adenine nucleotide alpha hydrolases-like"/>
    <property type="match status" value="2"/>
</dbReference>
<dbReference type="InterPro" id="IPR006015">
    <property type="entry name" value="Universal_stress_UspA"/>
</dbReference>
<dbReference type="Pfam" id="PF00582">
    <property type="entry name" value="Usp"/>
    <property type="match status" value="2"/>
</dbReference>
<feature type="domain" description="UspA" evidence="2">
    <location>
        <begin position="167"/>
        <end position="300"/>
    </location>
</feature>